<gene>
    <name evidence="2" type="ORF">CPELLU_LOCUS12361</name>
</gene>
<reference evidence="2" key="1">
    <citation type="submission" date="2021-06" db="EMBL/GenBank/DDBJ databases">
        <authorList>
            <person name="Kallberg Y."/>
            <person name="Tangrot J."/>
            <person name="Rosling A."/>
        </authorList>
    </citation>
    <scope>NUCLEOTIDE SEQUENCE</scope>
    <source>
        <strain evidence="2">FL966</strain>
    </source>
</reference>
<name>A0A9N9N8E1_9GLOM</name>
<keyword evidence="3" id="KW-1185">Reference proteome</keyword>
<dbReference type="AlphaFoldDB" id="A0A9N9N8E1"/>
<comment type="caution">
    <text evidence="2">The sequence shown here is derived from an EMBL/GenBank/DDBJ whole genome shotgun (WGS) entry which is preliminary data.</text>
</comment>
<dbReference type="Proteomes" id="UP000789759">
    <property type="component" value="Unassembled WGS sequence"/>
</dbReference>
<dbReference type="OrthoDB" id="2416132at2759"/>
<accession>A0A9N9N8E1</accession>
<sequence>MTLVDINPFGSDNTVCHILLELDNKKMIAAKETAINFCTKRISLTNIRPEILTEPKAALLMLNLARTCFFAVCKMLANSQVRFQQIESQISASCHCFVISGHKTEKANSKILFGWKIVPEETYVMIEQFFLDLAEKHMLSDNLALVEKIEVRCGSSKVSVNQNVNLESEQDMEHLWELVLEVDDSLVPEDMFKKHIENKSRILEFISHCCRSRNYFFEIRKCQAAETGCVICKLPRSKSDAFSKLWSFPDPIPKANEDHYMLFYEIYGKDTTKNTDHLCFRKPMHLNYHQPSRLSVVLVLMVWVLVPGHNLQQMCTFWLNASSVIDHSTTFYEISDLAKANLSLFLNDDNCNIENDLIELQNVSNSMHEDDDNDIEDVEDYDETVDESPTEQ</sequence>
<evidence type="ECO:0000256" key="1">
    <source>
        <dbReference type="SAM" id="MobiDB-lite"/>
    </source>
</evidence>
<evidence type="ECO:0000313" key="2">
    <source>
        <dbReference type="EMBL" id="CAG8711674.1"/>
    </source>
</evidence>
<evidence type="ECO:0000313" key="3">
    <source>
        <dbReference type="Proteomes" id="UP000789759"/>
    </source>
</evidence>
<organism evidence="2 3">
    <name type="scientific">Cetraspora pellucida</name>
    <dbReference type="NCBI Taxonomy" id="1433469"/>
    <lineage>
        <taxon>Eukaryota</taxon>
        <taxon>Fungi</taxon>
        <taxon>Fungi incertae sedis</taxon>
        <taxon>Mucoromycota</taxon>
        <taxon>Glomeromycotina</taxon>
        <taxon>Glomeromycetes</taxon>
        <taxon>Diversisporales</taxon>
        <taxon>Gigasporaceae</taxon>
        <taxon>Cetraspora</taxon>
    </lineage>
</organism>
<feature type="compositionally biased region" description="Acidic residues" evidence="1">
    <location>
        <begin position="369"/>
        <end position="392"/>
    </location>
</feature>
<feature type="region of interest" description="Disordered" evidence="1">
    <location>
        <begin position="363"/>
        <end position="392"/>
    </location>
</feature>
<proteinExistence type="predicted"/>
<dbReference type="EMBL" id="CAJVQA010011884">
    <property type="protein sequence ID" value="CAG8711674.1"/>
    <property type="molecule type" value="Genomic_DNA"/>
</dbReference>
<protein>
    <submittedName>
        <fullName evidence="2">13843_t:CDS:1</fullName>
    </submittedName>
</protein>